<accession>A0A3B1BAB7</accession>
<proteinExistence type="predicted"/>
<dbReference type="EMBL" id="UOFZ01000084">
    <property type="protein sequence ID" value="VAX13012.1"/>
    <property type="molecule type" value="Genomic_DNA"/>
</dbReference>
<evidence type="ECO:0000313" key="1">
    <source>
        <dbReference type="EMBL" id="VAX13012.1"/>
    </source>
</evidence>
<dbReference type="AlphaFoldDB" id="A0A3B1BAB7"/>
<reference evidence="1" key="1">
    <citation type="submission" date="2018-06" db="EMBL/GenBank/DDBJ databases">
        <authorList>
            <person name="Zhirakovskaya E."/>
        </authorList>
    </citation>
    <scope>NUCLEOTIDE SEQUENCE</scope>
</reference>
<organism evidence="1">
    <name type="scientific">hydrothermal vent metagenome</name>
    <dbReference type="NCBI Taxonomy" id="652676"/>
    <lineage>
        <taxon>unclassified sequences</taxon>
        <taxon>metagenomes</taxon>
        <taxon>ecological metagenomes</taxon>
    </lineage>
</organism>
<sequence length="215" mass="24099">MFLFRRQARKAGVVAGIPLPCVMKFFSRGTSGSVFLLALTLIAVLPVNAEVQTFTDENSGLQSWKAQHPGFSLQFIQLLPDYVRAVYSARGLPKKAVELMASYCIFGTIIQNKSAYPLSYQVADWRYVTLDGQSHPVKTKTQWLKEWRSMGVTFRFSLLPDEQTFSPGDWSQGFTTLAVPPDTPVALHYFWTLQGKKHEGVIKNLRCAPAKAPHS</sequence>
<protein>
    <submittedName>
        <fullName evidence="1">Uncharacterized protein</fullName>
    </submittedName>
</protein>
<name>A0A3B1BAB7_9ZZZZ</name>
<gene>
    <name evidence="1" type="ORF">MNBD_GAMMA24-2813</name>
</gene>